<dbReference type="Gene3D" id="3.90.550.10">
    <property type="entry name" value="Spore Coat Polysaccharide Biosynthesis Protein SpsA, Chain A"/>
    <property type="match status" value="1"/>
</dbReference>
<evidence type="ECO:0000313" key="9">
    <source>
        <dbReference type="Proteomes" id="UP001055104"/>
    </source>
</evidence>
<dbReference type="EMBL" id="BQOB01000001">
    <property type="protein sequence ID" value="GKH83444.1"/>
    <property type="molecule type" value="Genomic_DNA"/>
</dbReference>
<dbReference type="SUPFAM" id="SSF53448">
    <property type="entry name" value="Nucleotide-diphospho-sugar transferases"/>
    <property type="match status" value="1"/>
</dbReference>
<dbReference type="InterPro" id="IPR029044">
    <property type="entry name" value="Nucleotide-diphossugar_trans"/>
</dbReference>
<proteinExistence type="predicted"/>
<evidence type="ECO:0000313" key="5">
    <source>
        <dbReference type="EMBL" id="KAA5399516.1"/>
    </source>
</evidence>
<dbReference type="Proteomes" id="UP000441162">
    <property type="component" value="Unassembled WGS sequence"/>
</dbReference>
<dbReference type="Proteomes" id="UP001055104">
    <property type="component" value="Unassembled WGS sequence"/>
</dbReference>
<reference evidence="4" key="2">
    <citation type="submission" date="2022-01" db="EMBL/GenBank/DDBJ databases">
        <title>Novel bile acid biosynthetic pathways are enriched in the microbiome of centenarians.</title>
        <authorList>
            <person name="Sato Y."/>
            <person name="Atarashi K."/>
            <person name="Plichta R.D."/>
            <person name="Arai Y."/>
            <person name="Sasajima S."/>
            <person name="Kearney M.S."/>
            <person name="Suda W."/>
            <person name="Takeshita K."/>
            <person name="Sasaki T."/>
            <person name="Okamoto S."/>
            <person name="Skelly N.A."/>
            <person name="Okamura Y."/>
            <person name="Vlamakis H."/>
            <person name="Li Y."/>
            <person name="Tanoue T."/>
            <person name="Takei H."/>
            <person name="Nittono H."/>
            <person name="Narushima S."/>
            <person name="Irie J."/>
            <person name="Itoh H."/>
            <person name="Moriya K."/>
            <person name="Sugiura Y."/>
            <person name="Suematsu M."/>
            <person name="Moritoki N."/>
            <person name="Shibata S."/>
            <person name="Littman R.D."/>
            <person name="Fischbach A.M."/>
            <person name="Uwamino Y."/>
            <person name="Inoue T."/>
            <person name="Honda A."/>
            <person name="Hattori M."/>
            <person name="Murai T."/>
            <person name="Xavier J.R."/>
            <person name="Hirose N."/>
            <person name="Honda K."/>
        </authorList>
    </citation>
    <scope>NUCLEOTIDE SEQUENCE</scope>
    <source>
        <strain evidence="4">CE91-St7</strain>
    </source>
</reference>
<dbReference type="KEGG" id="bdo:EL88_13265"/>
<evidence type="ECO:0000313" key="7">
    <source>
        <dbReference type="Proteomes" id="UP000441162"/>
    </source>
</evidence>
<dbReference type="PANTHER" id="PTHR22916">
    <property type="entry name" value="GLYCOSYLTRANSFERASE"/>
    <property type="match status" value="1"/>
</dbReference>
<gene>
    <name evidence="4" type="ORF">CE91St7_43280</name>
    <name evidence="6" type="ORF">F2Y51_04180</name>
    <name evidence="5" type="ORF">F2Y58_07920</name>
</gene>
<protein>
    <submittedName>
        <fullName evidence="5">Glycosyltransferase</fullName>
    </submittedName>
</protein>
<evidence type="ECO:0000256" key="1">
    <source>
        <dbReference type="ARBA" id="ARBA00022676"/>
    </source>
</evidence>
<keyword evidence="1" id="KW-0328">Glycosyltransferase</keyword>
<dbReference type="GO" id="GO:0016758">
    <property type="term" value="F:hexosyltransferase activity"/>
    <property type="evidence" value="ECO:0007669"/>
    <property type="project" value="UniProtKB-ARBA"/>
</dbReference>
<evidence type="ECO:0000313" key="8">
    <source>
        <dbReference type="Proteomes" id="UP000481616"/>
    </source>
</evidence>
<dbReference type="CDD" id="cd00761">
    <property type="entry name" value="Glyco_tranf_GTA_type"/>
    <property type="match status" value="1"/>
</dbReference>
<evidence type="ECO:0000259" key="3">
    <source>
        <dbReference type="Pfam" id="PF00535"/>
    </source>
</evidence>
<name>A0A4Q5HVX8_9BACT</name>
<evidence type="ECO:0000313" key="6">
    <source>
        <dbReference type="EMBL" id="KAA5407433.1"/>
    </source>
</evidence>
<feature type="domain" description="Glycosyltransferase 2-like" evidence="3">
    <location>
        <begin position="4"/>
        <end position="140"/>
    </location>
</feature>
<sequence length="318" mass="37602">MKVSVIVPVYNCEDWLRQCIDSLLCEDSPCEQEIILVDDGSTDNSGRICDEYASRYKSVRTIHTVNQGVSCARNLGLEQSLGEWIMFVDGDDVLVKNALNILYHQIQFYKYDLMRFGMYLFKKNSKKIHPYEASFSCEREEYIDLVIQRKAVLGVCGGIYKRSLFFEHKIRFTPGIRIGEDWIVLFKLLCHANSFYYYNAELYGYRMNQNSVTRNRKICSVRADALIAFNIILDYARQQQITVNPKSIYKAKSDLRRNVMKEAILNKSKSIYEETEKVLAQYADQSLWRDWFYSEKMKHKVGFLVYKILSWVYRFRWF</sequence>
<evidence type="ECO:0000313" key="4">
    <source>
        <dbReference type="EMBL" id="GKH83444.1"/>
    </source>
</evidence>
<reference evidence="7 8" key="1">
    <citation type="journal article" date="2019" name="Nat. Med.">
        <title>A library of human gut bacterial isolates paired with longitudinal multiomics data enables mechanistic microbiome research.</title>
        <authorList>
            <person name="Poyet M."/>
            <person name="Groussin M."/>
            <person name="Gibbons S.M."/>
            <person name="Avila-Pacheco J."/>
            <person name="Jiang X."/>
            <person name="Kearney S.M."/>
            <person name="Perrotta A.R."/>
            <person name="Berdy B."/>
            <person name="Zhao S."/>
            <person name="Lieberman T.D."/>
            <person name="Swanson P.K."/>
            <person name="Smith M."/>
            <person name="Roesemann S."/>
            <person name="Alexander J.E."/>
            <person name="Rich S.A."/>
            <person name="Livny J."/>
            <person name="Vlamakis H."/>
            <person name="Clish C."/>
            <person name="Bullock K."/>
            <person name="Deik A."/>
            <person name="Scott J."/>
            <person name="Pierce K.A."/>
            <person name="Xavier R.J."/>
            <person name="Alm E.J."/>
        </authorList>
    </citation>
    <scope>NUCLEOTIDE SEQUENCE [LARGE SCALE GENOMIC DNA]</scope>
    <source>
        <strain evidence="5 8">BIOML-A1</strain>
        <strain evidence="6 7">BIOML-A4</strain>
    </source>
</reference>
<comment type="caution">
    <text evidence="4">The sequence shown here is derived from an EMBL/GenBank/DDBJ whole genome shotgun (WGS) entry which is preliminary data.</text>
</comment>
<dbReference type="AlphaFoldDB" id="A0A4Q5HVX8"/>
<accession>A0A4Q5HVX8</accession>
<keyword evidence="2 5" id="KW-0808">Transferase</keyword>
<dbReference type="PANTHER" id="PTHR22916:SF51">
    <property type="entry name" value="GLYCOSYLTRANSFERASE EPSH-RELATED"/>
    <property type="match status" value="1"/>
</dbReference>
<dbReference type="EMBL" id="VVZA01000002">
    <property type="protein sequence ID" value="KAA5407433.1"/>
    <property type="molecule type" value="Genomic_DNA"/>
</dbReference>
<organism evidence="4 9">
    <name type="scientific">Phocaeicola dorei</name>
    <dbReference type="NCBI Taxonomy" id="357276"/>
    <lineage>
        <taxon>Bacteria</taxon>
        <taxon>Pseudomonadati</taxon>
        <taxon>Bacteroidota</taxon>
        <taxon>Bacteroidia</taxon>
        <taxon>Bacteroidales</taxon>
        <taxon>Bacteroidaceae</taxon>
        <taxon>Phocaeicola</taxon>
    </lineage>
</organism>
<dbReference type="Proteomes" id="UP000481616">
    <property type="component" value="Unassembled WGS sequence"/>
</dbReference>
<dbReference type="RefSeq" id="WP_005843188.1">
    <property type="nucleotide sequence ID" value="NZ_BAABYF010000001.1"/>
</dbReference>
<dbReference type="EMBL" id="VVYY01000005">
    <property type="protein sequence ID" value="KAA5399516.1"/>
    <property type="molecule type" value="Genomic_DNA"/>
</dbReference>
<dbReference type="Pfam" id="PF00535">
    <property type="entry name" value="Glycos_transf_2"/>
    <property type="match status" value="1"/>
</dbReference>
<dbReference type="InterPro" id="IPR001173">
    <property type="entry name" value="Glyco_trans_2-like"/>
</dbReference>
<evidence type="ECO:0000256" key="2">
    <source>
        <dbReference type="ARBA" id="ARBA00022679"/>
    </source>
</evidence>